<comment type="caution">
    <text evidence="1">The sequence shown here is derived from an EMBL/GenBank/DDBJ whole genome shotgun (WGS) entry which is preliminary data.</text>
</comment>
<name>A0A9D3ZHI2_9ROSI</name>
<organism evidence="1 2">
    <name type="scientific">Gossypium stocksii</name>
    <dbReference type="NCBI Taxonomy" id="47602"/>
    <lineage>
        <taxon>Eukaryota</taxon>
        <taxon>Viridiplantae</taxon>
        <taxon>Streptophyta</taxon>
        <taxon>Embryophyta</taxon>
        <taxon>Tracheophyta</taxon>
        <taxon>Spermatophyta</taxon>
        <taxon>Magnoliopsida</taxon>
        <taxon>eudicotyledons</taxon>
        <taxon>Gunneridae</taxon>
        <taxon>Pentapetalae</taxon>
        <taxon>rosids</taxon>
        <taxon>malvids</taxon>
        <taxon>Malvales</taxon>
        <taxon>Malvaceae</taxon>
        <taxon>Malvoideae</taxon>
        <taxon>Gossypium</taxon>
    </lineage>
</organism>
<dbReference type="AlphaFoldDB" id="A0A9D3ZHI2"/>
<accession>A0A9D3ZHI2</accession>
<keyword evidence="2" id="KW-1185">Reference proteome</keyword>
<sequence>MLLKRKGRRNLFSMFGINVPEFTNLSGGIAFLASITSPSTELPCLCLGLEEDDDSFSPQKDL</sequence>
<dbReference type="Proteomes" id="UP000828251">
    <property type="component" value="Unassembled WGS sequence"/>
</dbReference>
<gene>
    <name evidence="1" type="ORF">J1N35_045990</name>
</gene>
<evidence type="ECO:0000313" key="2">
    <source>
        <dbReference type="Proteomes" id="UP000828251"/>
    </source>
</evidence>
<proteinExistence type="predicted"/>
<dbReference type="EMBL" id="JAIQCV010000013">
    <property type="protein sequence ID" value="KAH1033816.1"/>
    <property type="molecule type" value="Genomic_DNA"/>
</dbReference>
<reference evidence="1 2" key="1">
    <citation type="journal article" date="2021" name="Plant Biotechnol. J.">
        <title>Multi-omics assisted identification of the key and species-specific regulatory components of drought-tolerant mechanisms in Gossypium stocksii.</title>
        <authorList>
            <person name="Yu D."/>
            <person name="Ke L."/>
            <person name="Zhang D."/>
            <person name="Wu Y."/>
            <person name="Sun Y."/>
            <person name="Mei J."/>
            <person name="Sun J."/>
            <person name="Sun Y."/>
        </authorList>
    </citation>
    <scope>NUCLEOTIDE SEQUENCE [LARGE SCALE GENOMIC DNA]</scope>
    <source>
        <strain evidence="2">cv. E1</strain>
        <tissue evidence="1">Leaf</tissue>
    </source>
</reference>
<evidence type="ECO:0000313" key="1">
    <source>
        <dbReference type="EMBL" id="KAH1033816.1"/>
    </source>
</evidence>
<protein>
    <submittedName>
        <fullName evidence="1">Uncharacterized protein</fullName>
    </submittedName>
</protein>